<sequence>MDQALDLFHVKGQVYVLTGADVNVTIQIGDEAIVFVDTPAPEHIDEMMSLIREISNSPVRQVITTALDPLHLAGNDAMESLGFRGFGGRGAGVDVAIGGNTSGVTLLGHENVLNRFYLTDSDVESLTLTTTYFTPTFDFYMNGEGIAIYHAPNAHTDGDSIIFFRSSDVISLGDLLVQGQYPDIDIESGGSVNGFIEALNFTLELVIPGPNAEGGTYVVPGHGRIGDEIDVVEYRNMLVIVRDRIQYRMGQGMNVNQIIASGPVVDYDTEYGGSRGGPSTAEFITSIYQSLLEEME</sequence>
<proteinExistence type="predicted"/>
<protein>
    <recommendedName>
        <fullName evidence="3">Metallo-beta-lactamase domain-containing protein</fullName>
    </recommendedName>
</protein>
<accession>A0A2A5CGM7</accession>
<dbReference type="AlphaFoldDB" id="A0A2A5CGM7"/>
<comment type="caution">
    <text evidence="1">The sequence shown here is derived from an EMBL/GenBank/DDBJ whole genome shotgun (WGS) entry which is preliminary data.</text>
</comment>
<dbReference type="Proteomes" id="UP000228987">
    <property type="component" value="Unassembled WGS sequence"/>
</dbReference>
<evidence type="ECO:0000313" key="1">
    <source>
        <dbReference type="EMBL" id="PCJ42651.1"/>
    </source>
</evidence>
<gene>
    <name evidence="1" type="ORF">COA71_03860</name>
</gene>
<dbReference type="SUPFAM" id="SSF56281">
    <property type="entry name" value="Metallo-hydrolase/oxidoreductase"/>
    <property type="match status" value="1"/>
</dbReference>
<reference evidence="2" key="1">
    <citation type="submission" date="2017-08" db="EMBL/GenBank/DDBJ databases">
        <title>A dynamic microbial community with high functional redundancy inhabits the cold, oxic subseafloor aquifer.</title>
        <authorList>
            <person name="Tully B.J."/>
            <person name="Wheat C.G."/>
            <person name="Glazer B.T."/>
            <person name="Huber J.A."/>
        </authorList>
    </citation>
    <scope>NUCLEOTIDE SEQUENCE [LARGE SCALE GENOMIC DNA]</scope>
</reference>
<name>A0A2A5CGM7_9GAMM</name>
<evidence type="ECO:0000313" key="2">
    <source>
        <dbReference type="Proteomes" id="UP000228987"/>
    </source>
</evidence>
<organism evidence="1 2">
    <name type="scientific">SAR86 cluster bacterium</name>
    <dbReference type="NCBI Taxonomy" id="2030880"/>
    <lineage>
        <taxon>Bacteria</taxon>
        <taxon>Pseudomonadati</taxon>
        <taxon>Pseudomonadota</taxon>
        <taxon>Gammaproteobacteria</taxon>
        <taxon>SAR86 cluster</taxon>
    </lineage>
</organism>
<dbReference type="InterPro" id="IPR036866">
    <property type="entry name" value="RibonucZ/Hydroxyglut_hydro"/>
</dbReference>
<evidence type="ECO:0008006" key="3">
    <source>
        <dbReference type="Google" id="ProtNLM"/>
    </source>
</evidence>
<dbReference type="Gene3D" id="3.60.15.10">
    <property type="entry name" value="Ribonuclease Z/Hydroxyacylglutathione hydrolase-like"/>
    <property type="match status" value="1"/>
</dbReference>
<dbReference type="EMBL" id="NVWI01000002">
    <property type="protein sequence ID" value="PCJ42651.1"/>
    <property type="molecule type" value="Genomic_DNA"/>
</dbReference>